<dbReference type="SUPFAM" id="SSF53383">
    <property type="entry name" value="PLP-dependent transferases"/>
    <property type="match status" value="1"/>
</dbReference>
<dbReference type="PANTHER" id="PTHR42858">
    <property type="entry name" value="AMINOTRANSFERASE"/>
    <property type="match status" value="1"/>
</dbReference>
<dbReference type="CDD" id="cd00609">
    <property type="entry name" value="AAT_like"/>
    <property type="match status" value="1"/>
</dbReference>
<name>A0A8E0QQZ5_9EURO</name>
<dbReference type="PANTHER" id="PTHR42858:SF1">
    <property type="entry name" value="LD15494P"/>
    <property type="match status" value="1"/>
</dbReference>
<dbReference type="InterPro" id="IPR015422">
    <property type="entry name" value="PyrdxlP-dep_Trfase_small"/>
</dbReference>
<accession>A0A8E0QQZ5</accession>
<evidence type="ECO:0000313" key="2">
    <source>
        <dbReference type="EMBL" id="GIC88925.1"/>
    </source>
</evidence>
<dbReference type="Gene3D" id="3.90.1150.10">
    <property type="entry name" value="Aspartate Aminotransferase, domain 1"/>
    <property type="match status" value="1"/>
</dbReference>
<dbReference type="Pfam" id="PF00155">
    <property type="entry name" value="Aminotran_1_2"/>
    <property type="match status" value="1"/>
</dbReference>
<dbReference type="Proteomes" id="UP000036893">
    <property type="component" value="Unassembled WGS sequence"/>
</dbReference>
<dbReference type="FunFam" id="3.40.640.10:FF:000080">
    <property type="entry name" value="Aminotransferase, putative"/>
    <property type="match status" value="1"/>
</dbReference>
<dbReference type="AlphaFoldDB" id="A0A8E0QQZ5"/>
<comment type="caution">
    <text evidence="2">The sequence shown here is derived from an EMBL/GenBank/DDBJ whole genome shotgun (WGS) entry which is preliminary data.</text>
</comment>
<reference evidence="2" key="1">
    <citation type="journal article" date="2015" name="Genome Announc.">
        <title>Draft Genome Sequence of the Pathogenic Filamentous Fungus Aspergillus udagawae Strain IFM 46973T.</title>
        <authorList>
            <person name="Kusuya Y."/>
            <person name="Takahashi-Nakaguchi A."/>
            <person name="Takahashi H."/>
            <person name="Yaguchi T."/>
        </authorList>
    </citation>
    <scope>NUCLEOTIDE SEQUENCE</scope>
    <source>
        <strain evidence="2">IFM 46973</strain>
    </source>
</reference>
<evidence type="ECO:0000259" key="1">
    <source>
        <dbReference type="Pfam" id="PF00155"/>
    </source>
</evidence>
<dbReference type="InterPro" id="IPR015421">
    <property type="entry name" value="PyrdxlP-dep_Trfase_major"/>
</dbReference>
<dbReference type="InterPro" id="IPR015424">
    <property type="entry name" value="PyrdxlP-dep_Trfase"/>
</dbReference>
<dbReference type="GeneID" id="66992803"/>
<organism evidence="2 3">
    <name type="scientific">Aspergillus udagawae</name>
    <dbReference type="NCBI Taxonomy" id="91492"/>
    <lineage>
        <taxon>Eukaryota</taxon>
        <taxon>Fungi</taxon>
        <taxon>Dikarya</taxon>
        <taxon>Ascomycota</taxon>
        <taxon>Pezizomycotina</taxon>
        <taxon>Eurotiomycetes</taxon>
        <taxon>Eurotiomycetidae</taxon>
        <taxon>Eurotiales</taxon>
        <taxon>Aspergillaceae</taxon>
        <taxon>Aspergillus</taxon>
        <taxon>Aspergillus subgen. Fumigati</taxon>
    </lineage>
</organism>
<dbReference type="InterPro" id="IPR004839">
    <property type="entry name" value="Aminotransferase_I/II_large"/>
</dbReference>
<dbReference type="GO" id="GO:0030170">
    <property type="term" value="F:pyridoxal phosphate binding"/>
    <property type="evidence" value="ECO:0007669"/>
    <property type="project" value="InterPro"/>
</dbReference>
<dbReference type="GO" id="GO:0047536">
    <property type="term" value="F:2-aminoadipate transaminase activity"/>
    <property type="evidence" value="ECO:0007669"/>
    <property type="project" value="TreeGrafter"/>
</dbReference>
<protein>
    <recommendedName>
        <fullName evidence="1">Aminotransferase class I/classII large domain-containing protein</fullName>
    </recommendedName>
</protein>
<gene>
    <name evidence="2" type="ORF">Aud_005327</name>
</gene>
<feature type="domain" description="Aminotransferase class I/classII large" evidence="1">
    <location>
        <begin position="27"/>
        <end position="422"/>
    </location>
</feature>
<proteinExistence type="predicted"/>
<evidence type="ECO:0000313" key="3">
    <source>
        <dbReference type="Proteomes" id="UP000036893"/>
    </source>
</evidence>
<dbReference type="Gene3D" id="3.40.640.10">
    <property type="entry name" value="Type I PLP-dependent aspartate aminotransferase-like (Major domain)"/>
    <property type="match status" value="1"/>
</dbReference>
<dbReference type="RefSeq" id="XP_043146191.1">
    <property type="nucleotide sequence ID" value="XM_043290256.1"/>
</dbReference>
<reference evidence="2" key="2">
    <citation type="submission" date="2021-01" db="EMBL/GenBank/DDBJ databases">
        <title>Pan-genome distribution and transcriptional activeness of fungal secondary metabolism genes in Aspergillus section Fumigati.</title>
        <authorList>
            <person name="Takahashi H."/>
            <person name="Umemura M."/>
            <person name="Ninomiya A."/>
            <person name="Kusuya Y."/>
            <person name="Urayama S."/>
            <person name="Shimizu M."/>
            <person name="Watanabe A."/>
            <person name="Kamei K."/>
            <person name="Yaguchi T."/>
            <person name="Hagiwara D."/>
        </authorList>
    </citation>
    <scope>NUCLEOTIDE SEQUENCE</scope>
    <source>
        <strain evidence="2">IFM 46973</strain>
    </source>
</reference>
<dbReference type="EMBL" id="BBXM02000003">
    <property type="protein sequence ID" value="GIC88925.1"/>
    <property type="molecule type" value="Genomic_DNA"/>
</dbReference>
<sequence>MSSTPCIDLLKGSPATALLPTQRLSDAAVSALSKPEVTVTGLDYGPDEGHLPLRTHLAEWLTGYYKPSQPIQADRICITGGASQNLSSILQVFTDPSQTRYIWMPQASYHLGFRIFEDAGFYRRLRAVPEDEEGMDMEFLERALASDEAVAERGEGYKRPERYRKIFKHVIYCVPNFSNPTGATMSLRRREALVRLAREFNALVICDDVYDFLHWSVAHSPDNGNSWGSILPRVLDLDRTLDGGPRDSFGNVVSNGTFSKIVAPGCRVGWAEGEPQLVYGLSQVGSTVSGGPPSQLMSTVIDEMLQDGSVTKHIQEMLMPTYSRRHYAMVSAVKERLYSLGVEIHTGASDALHAGGVFVWIRLPQPLTARNVTERALREENLIVGNGDIFIVPEDQPSLYHDQCLRLCFAWEDERSLIEGVRRLEKVLVRMTNEAKS</sequence>